<evidence type="ECO:0000313" key="2">
    <source>
        <dbReference type="Proteomes" id="UP000185781"/>
    </source>
</evidence>
<sequence>MVLKKIKSYSREGDFWMLFNFGKITFRDEILYREIKFIKVNPSDYYDSEEWSLDEIIIEEIAEQIVNKFKLADIYDCNGKFVCDLNKNHNKIEKREVILSNYRNFKVGSCEEFFSDTPFANQINNKAYYLFNNDTFISLSLVSQFFYYYSTKVINIITDFEKFNKGFVNRDVLESKFVFDNTIGIGQKEAKFIGKYWFTHKDENKTGIYLLRKAINSFYSLLWKQKEDKRGHLSGEIFYNIPFNFPIKATVIGQKLAKNKFFAYRLLNIEPNKKDYLFFINDQDIEPIALVDTRSAENNHGDSETYTDNITIDGEEILDLISDSPAVSTNPNLGVEEITVDNDIFLESPNYKKTKKIQNDKNYIKGNTLVNTVEEHGILSNQTTTGNNTQAIDYTAIQENSSDLFLKILEYLKEKGVNIVFATINDSADEKFSFYEPENSKIPYMIIAIARLNDKEFFIIETGLYRNIGLVENLSNIPAQQRNDKNLSKLIKILDHRSVKFSWSSIFYDGRLSKDYQNKKIRFEYIREKMFLEVLQPVNHRYGLTEKNTIQKIGDNIYKKINK</sequence>
<accession>A0A1N7PR42</accession>
<protein>
    <submittedName>
        <fullName evidence="1">Uncharacterized protein</fullName>
    </submittedName>
</protein>
<proteinExistence type="predicted"/>
<reference evidence="1 2" key="1">
    <citation type="submission" date="2017-01" db="EMBL/GenBank/DDBJ databases">
        <authorList>
            <person name="Mah S.A."/>
            <person name="Swanson W.J."/>
            <person name="Moy G.W."/>
            <person name="Vacquier V.D."/>
        </authorList>
    </citation>
    <scope>NUCLEOTIDE SEQUENCE [LARGE SCALE GENOMIC DNA]</scope>
    <source>
        <strain evidence="1 2">DSM 18014</strain>
    </source>
</reference>
<dbReference type="RefSeq" id="WP_076393948.1">
    <property type="nucleotide sequence ID" value="NZ_FTOV01000007.1"/>
</dbReference>
<evidence type="ECO:0000313" key="1">
    <source>
        <dbReference type="EMBL" id="SIT13123.1"/>
    </source>
</evidence>
<gene>
    <name evidence="1" type="ORF">SAMN05421785_107141</name>
</gene>
<organism evidence="1 2">
    <name type="scientific">Chryseobacterium gambrini</name>
    <dbReference type="NCBI Taxonomy" id="373672"/>
    <lineage>
        <taxon>Bacteria</taxon>
        <taxon>Pseudomonadati</taxon>
        <taxon>Bacteroidota</taxon>
        <taxon>Flavobacteriia</taxon>
        <taxon>Flavobacteriales</taxon>
        <taxon>Weeksellaceae</taxon>
        <taxon>Chryseobacterium group</taxon>
        <taxon>Chryseobacterium</taxon>
    </lineage>
</organism>
<dbReference type="Proteomes" id="UP000185781">
    <property type="component" value="Unassembled WGS sequence"/>
</dbReference>
<name>A0A1N7PR42_9FLAO</name>
<dbReference type="EMBL" id="FTOV01000007">
    <property type="protein sequence ID" value="SIT13123.1"/>
    <property type="molecule type" value="Genomic_DNA"/>
</dbReference>
<dbReference type="AlphaFoldDB" id="A0A1N7PR42"/>
<dbReference type="OrthoDB" id="9868850at2"/>